<proteinExistence type="predicted"/>
<feature type="domain" description="Serine aminopeptidase S33" evidence="1">
    <location>
        <begin position="37"/>
        <end position="167"/>
    </location>
</feature>
<dbReference type="Pfam" id="PF12146">
    <property type="entry name" value="Hydrolase_4"/>
    <property type="match status" value="1"/>
</dbReference>
<evidence type="ECO:0000313" key="2">
    <source>
        <dbReference type="EMBL" id="EUA76250.1"/>
    </source>
</evidence>
<dbReference type="GO" id="GO:0016787">
    <property type="term" value="F:hydrolase activity"/>
    <property type="evidence" value="ECO:0007669"/>
    <property type="project" value="UniProtKB-KW"/>
</dbReference>
<protein>
    <submittedName>
        <fullName evidence="2">Alpha/beta hydrolase family protein</fullName>
    </submittedName>
</protein>
<dbReference type="AlphaFoldDB" id="X8E8U8"/>
<keyword evidence="2" id="KW-0378">Hydrolase</keyword>
<evidence type="ECO:0000259" key="1">
    <source>
        <dbReference type="Pfam" id="PF12146"/>
    </source>
</evidence>
<gene>
    <name evidence="2" type="ORF">I553_7458</name>
</gene>
<accession>X8E8U8</accession>
<name>X8E8U8_MYCXE</name>
<sequence>MPDVLPGYWQHTIPLGPDPHGEGDIAATLVRRGEPTKTDHAVLAVHGYTDYFFNAALADHFAERGFAFYALDMHKCGRSWRAGQTPHFATDLADYDRELDSALAVIRAQSGPPTVLVYGHSTGGLIVSLWLDRLRRRGATAQAGIGGLVLNSPWLDLHGSPVLRWAVTSVLIAAVARLHGKGVARTPARADTAPACIGTTTASSITTCSGNPRAAFRSPSAGSTLSGAARLGCIAGSTSACRT</sequence>
<organism evidence="2">
    <name type="scientific">Mycobacterium xenopi 4042</name>
    <dbReference type="NCBI Taxonomy" id="1299334"/>
    <lineage>
        <taxon>Bacteria</taxon>
        <taxon>Bacillati</taxon>
        <taxon>Actinomycetota</taxon>
        <taxon>Actinomycetes</taxon>
        <taxon>Mycobacteriales</taxon>
        <taxon>Mycobacteriaceae</taxon>
        <taxon>Mycobacterium</taxon>
    </lineage>
</organism>
<reference evidence="2" key="1">
    <citation type="submission" date="2014-01" db="EMBL/GenBank/DDBJ databases">
        <authorList>
            <person name="Brown-Elliot B."/>
            <person name="Wallace R."/>
            <person name="Lenaerts A."/>
            <person name="Ordway D."/>
            <person name="DeGroote M.A."/>
            <person name="Parker T."/>
            <person name="Sizemore C."/>
            <person name="Tallon L.J."/>
            <person name="Sadzewicz L.K."/>
            <person name="Sengamalay N."/>
            <person name="Fraser C.M."/>
            <person name="Hine E."/>
            <person name="Shefchek K.A."/>
            <person name="Das S.P."/>
            <person name="Tettelin H."/>
        </authorList>
    </citation>
    <scope>NUCLEOTIDE SEQUENCE [LARGE SCALE GENOMIC DNA]</scope>
    <source>
        <strain evidence="2">4042</strain>
    </source>
</reference>
<dbReference type="InterPro" id="IPR022742">
    <property type="entry name" value="Hydrolase_4"/>
</dbReference>
<dbReference type="PANTHER" id="PTHR11614">
    <property type="entry name" value="PHOSPHOLIPASE-RELATED"/>
    <property type="match status" value="1"/>
</dbReference>
<dbReference type="PATRIC" id="fig|1299334.3.peg.478"/>
<dbReference type="Gene3D" id="3.40.50.1820">
    <property type="entry name" value="alpha/beta hydrolase"/>
    <property type="match status" value="1"/>
</dbReference>
<comment type="caution">
    <text evidence="2">The sequence shown here is derived from an EMBL/GenBank/DDBJ whole genome shotgun (WGS) entry which is preliminary data.</text>
</comment>
<dbReference type="InterPro" id="IPR051044">
    <property type="entry name" value="MAG_DAG_Lipase"/>
</dbReference>
<dbReference type="EMBL" id="JAOB01000006">
    <property type="protein sequence ID" value="EUA76250.1"/>
    <property type="molecule type" value="Genomic_DNA"/>
</dbReference>
<dbReference type="SUPFAM" id="SSF53474">
    <property type="entry name" value="alpha/beta-Hydrolases"/>
    <property type="match status" value="1"/>
</dbReference>
<dbReference type="InterPro" id="IPR029058">
    <property type="entry name" value="AB_hydrolase_fold"/>
</dbReference>